<dbReference type="Proteomes" id="UP001152888">
    <property type="component" value="Unassembled WGS sequence"/>
</dbReference>
<accession>A0A9P0PNR0</accession>
<evidence type="ECO:0000313" key="1">
    <source>
        <dbReference type="EMBL" id="CAH1991170.1"/>
    </source>
</evidence>
<sequence length="12" mass="1386">MVGLQKNIRLDV</sequence>
<evidence type="ECO:0000313" key="2">
    <source>
        <dbReference type="Proteomes" id="UP001152888"/>
    </source>
</evidence>
<reference evidence="1" key="1">
    <citation type="submission" date="2022-03" db="EMBL/GenBank/DDBJ databases">
        <authorList>
            <person name="Sayadi A."/>
        </authorList>
    </citation>
    <scope>NUCLEOTIDE SEQUENCE</scope>
</reference>
<protein>
    <submittedName>
        <fullName evidence="1">Uncharacterized protein</fullName>
    </submittedName>
</protein>
<proteinExistence type="predicted"/>
<organism evidence="1 2">
    <name type="scientific">Acanthoscelides obtectus</name>
    <name type="common">Bean weevil</name>
    <name type="synonym">Bruchus obtectus</name>
    <dbReference type="NCBI Taxonomy" id="200917"/>
    <lineage>
        <taxon>Eukaryota</taxon>
        <taxon>Metazoa</taxon>
        <taxon>Ecdysozoa</taxon>
        <taxon>Arthropoda</taxon>
        <taxon>Hexapoda</taxon>
        <taxon>Insecta</taxon>
        <taxon>Pterygota</taxon>
        <taxon>Neoptera</taxon>
        <taxon>Endopterygota</taxon>
        <taxon>Coleoptera</taxon>
        <taxon>Polyphaga</taxon>
        <taxon>Cucujiformia</taxon>
        <taxon>Chrysomeloidea</taxon>
        <taxon>Chrysomelidae</taxon>
        <taxon>Bruchinae</taxon>
        <taxon>Bruchini</taxon>
        <taxon>Acanthoscelides</taxon>
    </lineage>
</organism>
<gene>
    <name evidence="1" type="ORF">ACAOBT_LOCUS20115</name>
</gene>
<keyword evidence="2" id="KW-1185">Reference proteome</keyword>
<comment type="caution">
    <text evidence="1">The sequence shown here is derived from an EMBL/GenBank/DDBJ whole genome shotgun (WGS) entry which is preliminary data.</text>
</comment>
<name>A0A9P0PNR0_ACAOB</name>
<dbReference type="EMBL" id="CAKOFQ010007108">
    <property type="protein sequence ID" value="CAH1991170.1"/>
    <property type="molecule type" value="Genomic_DNA"/>
</dbReference>